<evidence type="ECO:0000259" key="9">
    <source>
        <dbReference type="Pfam" id="PF02927"/>
    </source>
</evidence>
<feature type="active site" evidence="6">
    <location>
        <position position="564"/>
    </location>
</feature>
<dbReference type="RefSeq" id="WP_347704907.1">
    <property type="nucleotide sequence ID" value="NZ_JBDPZD010000003.1"/>
</dbReference>
<dbReference type="InterPro" id="IPR033126">
    <property type="entry name" value="Glyco_hydro_9_Asp/Glu_AS"/>
</dbReference>
<evidence type="ECO:0000259" key="8">
    <source>
        <dbReference type="Pfam" id="PF00759"/>
    </source>
</evidence>
<evidence type="ECO:0000256" key="7">
    <source>
        <dbReference type="RuleBase" id="RU361166"/>
    </source>
</evidence>
<dbReference type="Gene3D" id="1.50.10.10">
    <property type="match status" value="1"/>
</dbReference>
<dbReference type="Pfam" id="PF00759">
    <property type="entry name" value="Glyco_hydro_9"/>
    <property type="match status" value="1"/>
</dbReference>
<dbReference type="PROSITE" id="PS00698">
    <property type="entry name" value="GH9_3"/>
    <property type="match status" value="1"/>
</dbReference>
<evidence type="ECO:0000256" key="5">
    <source>
        <dbReference type="ARBA" id="ARBA00023326"/>
    </source>
</evidence>
<dbReference type="CDD" id="cd02850">
    <property type="entry name" value="E_set_Cellulase_N"/>
    <property type="match status" value="1"/>
</dbReference>
<keyword evidence="5 6" id="KW-0624">Polysaccharide degradation</keyword>
<evidence type="ECO:0000256" key="6">
    <source>
        <dbReference type="PROSITE-ProRule" id="PRU10060"/>
    </source>
</evidence>
<dbReference type="EMBL" id="JBDPZD010000003">
    <property type="protein sequence ID" value="MEO3692080.1"/>
    <property type="molecule type" value="Genomic_DNA"/>
</dbReference>
<name>A0ABV0G2X6_9BURK</name>
<dbReference type="InterPro" id="IPR012341">
    <property type="entry name" value="6hp_glycosidase-like_sf"/>
</dbReference>
<dbReference type="SUPFAM" id="SSF81296">
    <property type="entry name" value="E set domains"/>
    <property type="match status" value="1"/>
</dbReference>
<organism evidence="10 11">
    <name type="scientific">Roseateles paludis</name>
    <dbReference type="NCBI Taxonomy" id="3145238"/>
    <lineage>
        <taxon>Bacteria</taxon>
        <taxon>Pseudomonadati</taxon>
        <taxon>Pseudomonadota</taxon>
        <taxon>Betaproteobacteria</taxon>
        <taxon>Burkholderiales</taxon>
        <taxon>Sphaerotilaceae</taxon>
        <taxon>Roseateles</taxon>
    </lineage>
</organism>
<dbReference type="Pfam" id="PF02927">
    <property type="entry name" value="CelD_N"/>
    <property type="match status" value="1"/>
</dbReference>
<dbReference type="SUPFAM" id="SSF48208">
    <property type="entry name" value="Six-hairpin glycosidases"/>
    <property type="match status" value="1"/>
</dbReference>
<keyword evidence="11" id="KW-1185">Reference proteome</keyword>
<comment type="caution">
    <text evidence="10">The sequence shown here is derived from an EMBL/GenBank/DDBJ whole genome shotgun (WGS) entry which is preliminary data.</text>
</comment>
<evidence type="ECO:0000256" key="1">
    <source>
        <dbReference type="ARBA" id="ARBA00007072"/>
    </source>
</evidence>
<keyword evidence="2 6" id="KW-0378">Hydrolase</keyword>
<dbReference type="InterPro" id="IPR004197">
    <property type="entry name" value="Cellulase_Ig-like"/>
</dbReference>
<sequence length="590" mass="63656">MHRPTPAFQIAPWLAASAAALALLASASAADKPSPSLQLNQVGYLPGGAKWAALSSPAPAQADGFSVVDARTGKTVFTGTLGAAAEWPLSKEAVRLADFGALRAPGSYQLRVAGLPDSAPFSISDTAYEAVTRAAVRAYYLNRASIELKPEHAGEFARPAGHPDTVVRIHASAAGPKRKEGDLISSPKGWYDAGDYNKYIVNSGITVYTLLAAYEHHPAYFQKLALNIPETGNGLPDLLNEVLWNLDWMLTMQDPDDGGVYHKLTDLRFDGMQLPHHSKTERYVVMKTTAAALDFAAVMAQASRVFKAFEAQRPGLSARALKAAQNAWAWAKAHPDVRYRQPADVRTGAYGDEDLRDEFVWAAAELFVSTGDASYLPAPQQLPPKLLVPSWNEVAALGWMTLAHHRSLLPDAPGPFSLAKLVPTRITALAQELADDWQTSPYRTTLRRSDFVWGSNAVVMNQAMMLLQGYELTGERRMLDAAQAALDYVLGRNATNISQVTGLGSNPAKNPHHRPSGGYGKAVPGFLVGGPNPNLQDKAQCPPYPSTEVAKAYLDHLCSFASNEIAINWNAPLVYVSAALEALTPPSEKK</sequence>
<accession>A0ABV0G2X6</accession>
<reference evidence="10 11" key="1">
    <citation type="submission" date="2024-05" db="EMBL/GenBank/DDBJ databases">
        <title>Roseateles sp. DJS-2-20 16S ribosomal RNA gene Genome sequencing and assembly.</title>
        <authorList>
            <person name="Woo H."/>
        </authorList>
    </citation>
    <scope>NUCLEOTIDE SEQUENCE [LARGE SCALE GENOMIC DNA]</scope>
    <source>
        <strain evidence="10 11">DJS-2-20</strain>
    </source>
</reference>
<dbReference type="PANTHER" id="PTHR22298">
    <property type="entry name" value="ENDO-1,4-BETA-GLUCANASE"/>
    <property type="match status" value="1"/>
</dbReference>
<feature type="domain" description="Cellulase Ig-like" evidence="9">
    <location>
        <begin position="33"/>
        <end position="115"/>
    </location>
</feature>
<dbReference type="Gene3D" id="2.60.40.10">
    <property type="entry name" value="Immunoglobulins"/>
    <property type="match status" value="1"/>
</dbReference>
<feature type="active site" evidence="6">
    <location>
        <position position="555"/>
    </location>
</feature>
<evidence type="ECO:0000313" key="11">
    <source>
        <dbReference type="Proteomes" id="UP001495147"/>
    </source>
</evidence>
<proteinExistence type="inferred from homology"/>
<keyword evidence="7" id="KW-0136">Cellulose degradation</keyword>
<comment type="similarity">
    <text evidence="1 6 7">Belongs to the glycosyl hydrolase 9 (cellulase E) family.</text>
</comment>
<dbReference type="GO" id="GO:0016787">
    <property type="term" value="F:hydrolase activity"/>
    <property type="evidence" value="ECO:0007669"/>
    <property type="project" value="UniProtKB-KW"/>
</dbReference>
<keyword evidence="7" id="KW-0732">Signal</keyword>
<keyword evidence="3 6" id="KW-0119">Carbohydrate metabolism</keyword>
<evidence type="ECO:0000256" key="2">
    <source>
        <dbReference type="ARBA" id="ARBA00022801"/>
    </source>
</evidence>
<evidence type="ECO:0000256" key="4">
    <source>
        <dbReference type="ARBA" id="ARBA00023295"/>
    </source>
</evidence>
<evidence type="ECO:0000256" key="3">
    <source>
        <dbReference type="ARBA" id="ARBA00023277"/>
    </source>
</evidence>
<dbReference type="InterPro" id="IPR008928">
    <property type="entry name" value="6-hairpin_glycosidase_sf"/>
</dbReference>
<dbReference type="InterPro" id="IPR013783">
    <property type="entry name" value="Ig-like_fold"/>
</dbReference>
<feature type="domain" description="Glycoside hydrolase family 9" evidence="8">
    <location>
        <begin position="128"/>
        <end position="576"/>
    </location>
</feature>
<feature type="chain" id="PRO_5044987710" description="Endoglucanase" evidence="7">
    <location>
        <begin position="30"/>
        <end position="590"/>
    </location>
</feature>
<dbReference type="EC" id="3.2.1.4" evidence="7"/>
<evidence type="ECO:0000313" key="10">
    <source>
        <dbReference type="EMBL" id="MEO3692080.1"/>
    </source>
</evidence>
<dbReference type="InterPro" id="IPR014756">
    <property type="entry name" value="Ig_E-set"/>
</dbReference>
<gene>
    <name evidence="10" type="ORF">ABDJ85_11415</name>
</gene>
<dbReference type="Proteomes" id="UP001495147">
    <property type="component" value="Unassembled WGS sequence"/>
</dbReference>
<feature type="signal peptide" evidence="7">
    <location>
        <begin position="1"/>
        <end position="29"/>
    </location>
</feature>
<comment type="catalytic activity">
    <reaction evidence="7">
        <text>Endohydrolysis of (1-&gt;4)-beta-D-glucosidic linkages in cellulose, lichenin and cereal beta-D-glucans.</text>
        <dbReference type="EC" id="3.2.1.4"/>
    </reaction>
</comment>
<dbReference type="InterPro" id="IPR001701">
    <property type="entry name" value="Glyco_hydro_9"/>
</dbReference>
<keyword evidence="4 6" id="KW-0326">Glycosidase</keyword>
<protein>
    <recommendedName>
        <fullName evidence="7">Endoglucanase</fullName>
        <ecNumber evidence="7">3.2.1.4</ecNumber>
    </recommendedName>
</protein>